<dbReference type="AlphaFoldDB" id="A0A7J5ZNW0"/>
<sequence>MFAVYETPQASTSFILFKLLLGRRPQRLLDMAKEDWEKQPSPFCSMIKNGQSMQDWIDRVVPIRKQHMEEAQAQHTLIYN</sequence>
<gene>
    <name evidence="1" type="ORF">AMELA_G00260980</name>
</gene>
<dbReference type="EMBL" id="JAAGNN010000025">
    <property type="protein sequence ID" value="KAF4072255.1"/>
    <property type="molecule type" value="Genomic_DNA"/>
</dbReference>
<protein>
    <submittedName>
        <fullName evidence="1">Uncharacterized protein</fullName>
    </submittedName>
</protein>
<keyword evidence="2" id="KW-1185">Reference proteome</keyword>
<comment type="caution">
    <text evidence="1">The sequence shown here is derived from an EMBL/GenBank/DDBJ whole genome shotgun (WGS) entry which is preliminary data.</text>
</comment>
<dbReference type="Proteomes" id="UP000593565">
    <property type="component" value="Unassembled WGS sequence"/>
</dbReference>
<accession>A0A7J5ZNW0</accession>
<proteinExistence type="predicted"/>
<evidence type="ECO:0000313" key="1">
    <source>
        <dbReference type="EMBL" id="KAF4072255.1"/>
    </source>
</evidence>
<name>A0A7J5ZNW0_AMEME</name>
<organism evidence="1 2">
    <name type="scientific">Ameiurus melas</name>
    <name type="common">Black bullhead</name>
    <name type="synonym">Silurus melas</name>
    <dbReference type="NCBI Taxonomy" id="219545"/>
    <lineage>
        <taxon>Eukaryota</taxon>
        <taxon>Metazoa</taxon>
        <taxon>Chordata</taxon>
        <taxon>Craniata</taxon>
        <taxon>Vertebrata</taxon>
        <taxon>Euteleostomi</taxon>
        <taxon>Actinopterygii</taxon>
        <taxon>Neopterygii</taxon>
        <taxon>Teleostei</taxon>
        <taxon>Ostariophysi</taxon>
        <taxon>Siluriformes</taxon>
        <taxon>Ictaluridae</taxon>
        <taxon>Ameiurus</taxon>
    </lineage>
</organism>
<evidence type="ECO:0000313" key="2">
    <source>
        <dbReference type="Proteomes" id="UP000593565"/>
    </source>
</evidence>
<reference evidence="1 2" key="1">
    <citation type="submission" date="2020-02" db="EMBL/GenBank/DDBJ databases">
        <title>A chromosome-scale genome assembly of the black bullhead catfish (Ameiurus melas).</title>
        <authorList>
            <person name="Wen M."/>
            <person name="Zham M."/>
            <person name="Cabau C."/>
            <person name="Klopp C."/>
            <person name="Donnadieu C."/>
            <person name="Roques C."/>
            <person name="Bouchez O."/>
            <person name="Lampietro C."/>
            <person name="Jouanno E."/>
            <person name="Herpin A."/>
            <person name="Louis A."/>
            <person name="Berthelot C."/>
            <person name="Parey E."/>
            <person name="Roest-Crollius H."/>
            <person name="Braasch I."/>
            <person name="Postlethwait J."/>
            <person name="Robinson-Rechavi M."/>
            <person name="Echchiki A."/>
            <person name="Begum T."/>
            <person name="Montfort J."/>
            <person name="Schartl M."/>
            <person name="Bobe J."/>
            <person name="Guiguen Y."/>
        </authorList>
    </citation>
    <scope>NUCLEOTIDE SEQUENCE [LARGE SCALE GENOMIC DNA]</scope>
    <source>
        <strain evidence="1">M_S1</strain>
        <tissue evidence="1">Blood</tissue>
    </source>
</reference>